<proteinExistence type="predicted"/>
<dbReference type="AlphaFoldDB" id="A0AAD6SC40"/>
<evidence type="ECO:0000313" key="2">
    <source>
        <dbReference type="EMBL" id="KAJ7022797.1"/>
    </source>
</evidence>
<comment type="caution">
    <text evidence="2">The sequence shown here is derived from an EMBL/GenBank/DDBJ whole genome shotgun (WGS) entry which is preliminary data.</text>
</comment>
<keyword evidence="3" id="KW-1185">Reference proteome</keyword>
<name>A0AAD6SC40_9AGAR</name>
<reference evidence="2" key="1">
    <citation type="submission" date="2023-03" db="EMBL/GenBank/DDBJ databases">
        <title>Massive genome expansion in bonnet fungi (Mycena s.s.) driven by repeated elements and novel gene families across ecological guilds.</title>
        <authorList>
            <consortium name="Lawrence Berkeley National Laboratory"/>
            <person name="Harder C.B."/>
            <person name="Miyauchi S."/>
            <person name="Viragh M."/>
            <person name="Kuo A."/>
            <person name="Thoen E."/>
            <person name="Andreopoulos B."/>
            <person name="Lu D."/>
            <person name="Skrede I."/>
            <person name="Drula E."/>
            <person name="Henrissat B."/>
            <person name="Morin E."/>
            <person name="Kohler A."/>
            <person name="Barry K."/>
            <person name="LaButti K."/>
            <person name="Morin E."/>
            <person name="Salamov A."/>
            <person name="Lipzen A."/>
            <person name="Mereny Z."/>
            <person name="Hegedus B."/>
            <person name="Baldrian P."/>
            <person name="Stursova M."/>
            <person name="Weitz H."/>
            <person name="Taylor A."/>
            <person name="Grigoriev I.V."/>
            <person name="Nagy L.G."/>
            <person name="Martin F."/>
            <person name="Kauserud H."/>
        </authorList>
    </citation>
    <scope>NUCLEOTIDE SEQUENCE</scope>
    <source>
        <strain evidence="2">CBHHK200</strain>
    </source>
</reference>
<dbReference type="EMBL" id="JARJCM010000202">
    <property type="protein sequence ID" value="KAJ7022797.1"/>
    <property type="molecule type" value="Genomic_DNA"/>
</dbReference>
<sequence length="313" mass="34749">MLDNAQLAKHFKPLLKALEARIKALPESLPVAVEDSQLHYYLVDFEIPLETDVKDLARRQWEHTFSCMDDTRKGLFGRGEYGTDLICPFLEFFAEQEAFQGDDATGMLARWIRDLNTLMDSIPDLMSSKTGPAPVPTSQFFKLKPKVAAFTVPVKRPSAHESEDDLNDKNYHPPQNPAPLSEEETNSDAPQHIIPAGNKGKGKTSPPNVLKNKPKPAQKDKEKKSEKPPAKRQTIIPQQQDSEDESEPANEDDTPIIKSGRSAKQGKWVITNYVSPPTVSKSKVGNPLWSADGADDMLKNPAPVVLRHAPRAA</sequence>
<feature type="compositionally biased region" description="Acidic residues" evidence="1">
    <location>
        <begin position="241"/>
        <end position="254"/>
    </location>
</feature>
<feature type="region of interest" description="Disordered" evidence="1">
    <location>
        <begin position="154"/>
        <end position="264"/>
    </location>
</feature>
<evidence type="ECO:0000256" key="1">
    <source>
        <dbReference type="SAM" id="MobiDB-lite"/>
    </source>
</evidence>
<organism evidence="2 3">
    <name type="scientific">Mycena alexandri</name>
    <dbReference type="NCBI Taxonomy" id="1745969"/>
    <lineage>
        <taxon>Eukaryota</taxon>
        <taxon>Fungi</taxon>
        <taxon>Dikarya</taxon>
        <taxon>Basidiomycota</taxon>
        <taxon>Agaricomycotina</taxon>
        <taxon>Agaricomycetes</taxon>
        <taxon>Agaricomycetidae</taxon>
        <taxon>Agaricales</taxon>
        <taxon>Marasmiineae</taxon>
        <taxon>Mycenaceae</taxon>
        <taxon>Mycena</taxon>
    </lineage>
</organism>
<protein>
    <submittedName>
        <fullName evidence="2">Uncharacterized protein</fullName>
    </submittedName>
</protein>
<evidence type="ECO:0000313" key="3">
    <source>
        <dbReference type="Proteomes" id="UP001218188"/>
    </source>
</evidence>
<accession>A0AAD6SC40</accession>
<gene>
    <name evidence="2" type="ORF">C8F04DRAFT_1272203</name>
</gene>
<dbReference type="Proteomes" id="UP001218188">
    <property type="component" value="Unassembled WGS sequence"/>
</dbReference>
<feature type="compositionally biased region" description="Basic and acidic residues" evidence="1">
    <location>
        <begin position="217"/>
        <end position="229"/>
    </location>
</feature>